<name>A0A1G8CRF6_9GAMM</name>
<keyword evidence="4 8" id="KW-0819">tRNA processing</keyword>
<dbReference type="SUPFAM" id="SSF82829">
    <property type="entry name" value="MesJ substrate recognition domain-like"/>
    <property type="match status" value="1"/>
</dbReference>
<dbReference type="NCBIfam" id="TIGR02433">
    <property type="entry name" value="lysidine_TilS_C"/>
    <property type="match status" value="1"/>
</dbReference>
<reference evidence="10 11" key="1">
    <citation type="submission" date="2016-10" db="EMBL/GenBank/DDBJ databases">
        <authorList>
            <person name="de Groot N.N."/>
        </authorList>
    </citation>
    <scope>NUCLEOTIDE SEQUENCE [LARGE SCALE GENOMIC DNA]</scope>
    <source>
        <strain evidence="10 11">LMG 18387</strain>
    </source>
</reference>
<dbReference type="GO" id="GO:0006400">
    <property type="term" value="P:tRNA modification"/>
    <property type="evidence" value="ECO:0007669"/>
    <property type="project" value="UniProtKB-UniRule"/>
</dbReference>
<evidence type="ECO:0000259" key="9">
    <source>
        <dbReference type="SMART" id="SM00977"/>
    </source>
</evidence>
<evidence type="ECO:0000256" key="8">
    <source>
        <dbReference type="HAMAP-Rule" id="MF_01161"/>
    </source>
</evidence>
<dbReference type="Proteomes" id="UP000198606">
    <property type="component" value="Unassembled WGS sequence"/>
</dbReference>
<dbReference type="HAMAP" id="MF_01161">
    <property type="entry name" value="tRNA_Ile_lys_synt"/>
    <property type="match status" value="1"/>
</dbReference>
<dbReference type="CDD" id="cd01992">
    <property type="entry name" value="TilS_N"/>
    <property type="match status" value="1"/>
</dbReference>
<evidence type="ECO:0000256" key="2">
    <source>
        <dbReference type="ARBA" id="ARBA00022490"/>
    </source>
</evidence>
<comment type="similarity">
    <text evidence="8">Belongs to the tRNA(Ile)-lysidine synthase family.</text>
</comment>
<dbReference type="Pfam" id="PF01171">
    <property type="entry name" value="ATP_bind_3"/>
    <property type="match status" value="1"/>
</dbReference>
<dbReference type="GO" id="GO:0005737">
    <property type="term" value="C:cytoplasm"/>
    <property type="evidence" value="ECO:0007669"/>
    <property type="project" value="UniProtKB-SubCell"/>
</dbReference>
<dbReference type="AlphaFoldDB" id="A0A1G8CRF6"/>
<sequence length="430" mass="47191">MSLESALLARLAPWRGASAWRVAFSGGLDSTVLLHVLAVAARSHALPPISAIHVHHGLQVAADAWPLHCQRLCDELGVPLHVEHVQVAPGASLERAARDARYAAFSALLNPREVLLFAQHQDDQAETVLYRLLRGAGVRGLAAMAASRALAAGHVVRPLLDVPRSDLRAHAEVHELCWVEDPSNADSGPARNFLRLEILPRLQRRWPSASQVVARAAQHQAEALALLEELAEIDLQRARASSGFDWLDIPCLDLQALRELSDARQRNLLRHWLADFGRLPDSRHWQGWLDLRDAGADAGPVWRLENGELRRHGNCLFWLAAGWAAGCSSQPQPWHMATQPLTLPGNGHVWLDGAIPAGRLSVGYRQGGEVIELPGRGRRDVKRFLQQSGVPAFIRGRLPLLLCDGRLVALANLFASPGCGRFHWQPPAIS</sequence>
<comment type="subcellular location">
    <subcellularLocation>
        <location evidence="1 8">Cytoplasm</location>
    </subcellularLocation>
</comment>
<keyword evidence="3 8" id="KW-0436">Ligase</keyword>
<dbReference type="STRING" id="29435.SAMN05216588_1057"/>
<organism evidence="10 11">
    <name type="scientific">Phytopseudomonas flavescens</name>
    <dbReference type="NCBI Taxonomy" id="29435"/>
    <lineage>
        <taxon>Bacteria</taxon>
        <taxon>Pseudomonadati</taxon>
        <taxon>Pseudomonadota</taxon>
        <taxon>Gammaproteobacteria</taxon>
        <taxon>Pseudomonadales</taxon>
        <taxon>Pseudomonadaceae</taxon>
        <taxon>Phytopseudomonas</taxon>
    </lineage>
</organism>
<dbReference type="EMBL" id="FNDG01000005">
    <property type="protein sequence ID" value="SDH47934.1"/>
    <property type="molecule type" value="Genomic_DNA"/>
</dbReference>
<evidence type="ECO:0000256" key="1">
    <source>
        <dbReference type="ARBA" id="ARBA00004496"/>
    </source>
</evidence>
<feature type="binding site" evidence="8">
    <location>
        <begin position="25"/>
        <end position="30"/>
    </location>
    <ligand>
        <name>ATP</name>
        <dbReference type="ChEBI" id="CHEBI:30616"/>
    </ligand>
</feature>
<dbReference type="Pfam" id="PF09179">
    <property type="entry name" value="TilS"/>
    <property type="match status" value="1"/>
</dbReference>
<evidence type="ECO:0000256" key="5">
    <source>
        <dbReference type="ARBA" id="ARBA00022741"/>
    </source>
</evidence>
<keyword evidence="2 8" id="KW-0963">Cytoplasm</keyword>
<dbReference type="GO" id="GO:0005524">
    <property type="term" value="F:ATP binding"/>
    <property type="evidence" value="ECO:0007669"/>
    <property type="project" value="UniProtKB-UniRule"/>
</dbReference>
<dbReference type="InterPro" id="IPR012795">
    <property type="entry name" value="tRNA_Ile_lys_synt_N"/>
</dbReference>
<dbReference type="PANTHER" id="PTHR43033:SF1">
    <property type="entry name" value="TRNA(ILE)-LYSIDINE SYNTHASE-RELATED"/>
    <property type="match status" value="1"/>
</dbReference>
<keyword evidence="5 8" id="KW-0547">Nucleotide-binding</keyword>
<dbReference type="RefSeq" id="WP_084304201.1">
    <property type="nucleotide sequence ID" value="NZ_FNDG01000005.1"/>
</dbReference>
<dbReference type="InterPro" id="IPR011063">
    <property type="entry name" value="TilS/TtcA_N"/>
</dbReference>
<evidence type="ECO:0000256" key="6">
    <source>
        <dbReference type="ARBA" id="ARBA00022840"/>
    </source>
</evidence>
<dbReference type="InterPro" id="IPR015262">
    <property type="entry name" value="tRNA_Ile_lys_synt_subst-bd"/>
</dbReference>
<comment type="function">
    <text evidence="8">Ligates lysine onto the cytidine present at position 34 of the AUA codon-specific tRNA(Ile) that contains the anticodon CAU, in an ATP-dependent manner. Cytidine is converted to lysidine, thus changing the amino acid specificity of the tRNA from methionine to isoleucine.</text>
</comment>
<dbReference type="Gene3D" id="1.20.59.20">
    <property type="match status" value="1"/>
</dbReference>
<feature type="domain" description="Lysidine-tRNA(Ile) synthetase C-terminal" evidence="9">
    <location>
        <begin position="360"/>
        <end position="424"/>
    </location>
</feature>
<gene>
    <name evidence="8" type="primary">tilS</name>
    <name evidence="10" type="ORF">SAMN05216588_1057</name>
</gene>
<accession>A0A1G8CRF6</accession>
<dbReference type="Gene3D" id="3.40.50.620">
    <property type="entry name" value="HUPs"/>
    <property type="match status" value="1"/>
</dbReference>
<dbReference type="EC" id="6.3.4.19" evidence="8"/>
<dbReference type="GO" id="GO:0032267">
    <property type="term" value="F:tRNA(Ile)-lysidine synthase activity"/>
    <property type="evidence" value="ECO:0007669"/>
    <property type="project" value="UniProtKB-EC"/>
</dbReference>
<comment type="catalytic activity">
    <reaction evidence="7 8">
        <text>cytidine(34) in tRNA(Ile2) + L-lysine + ATP = lysidine(34) in tRNA(Ile2) + AMP + diphosphate + H(+)</text>
        <dbReference type="Rhea" id="RHEA:43744"/>
        <dbReference type="Rhea" id="RHEA-COMP:10625"/>
        <dbReference type="Rhea" id="RHEA-COMP:10670"/>
        <dbReference type="ChEBI" id="CHEBI:15378"/>
        <dbReference type="ChEBI" id="CHEBI:30616"/>
        <dbReference type="ChEBI" id="CHEBI:32551"/>
        <dbReference type="ChEBI" id="CHEBI:33019"/>
        <dbReference type="ChEBI" id="CHEBI:82748"/>
        <dbReference type="ChEBI" id="CHEBI:83665"/>
        <dbReference type="ChEBI" id="CHEBI:456215"/>
        <dbReference type="EC" id="6.3.4.19"/>
    </reaction>
</comment>
<evidence type="ECO:0000313" key="11">
    <source>
        <dbReference type="Proteomes" id="UP000198606"/>
    </source>
</evidence>
<dbReference type="InterPro" id="IPR012796">
    <property type="entry name" value="Lysidine-tRNA-synth_C"/>
</dbReference>
<comment type="domain">
    <text evidence="8">The N-terminal region contains the highly conserved SGGXDS motif, predicted to be a P-loop motif involved in ATP binding.</text>
</comment>
<protein>
    <recommendedName>
        <fullName evidence="8">tRNA(Ile)-lysidine synthase</fullName>
        <ecNumber evidence="8">6.3.4.19</ecNumber>
    </recommendedName>
    <alternativeName>
        <fullName evidence="8">tRNA(Ile)-2-lysyl-cytidine synthase</fullName>
    </alternativeName>
    <alternativeName>
        <fullName evidence="8">tRNA(Ile)-lysidine synthetase</fullName>
    </alternativeName>
</protein>
<proteinExistence type="inferred from homology"/>
<evidence type="ECO:0000256" key="4">
    <source>
        <dbReference type="ARBA" id="ARBA00022694"/>
    </source>
</evidence>
<dbReference type="SUPFAM" id="SSF56037">
    <property type="entry name" value="PheT/TilS domain"/>
    <property type="match status" value="1"/>
</dbReference>
<keyword evidence="6 8" id="KW-0067">ATP-binding</keyword>
<dbReference type="PANTHER" id="PTHR43033">
    <property type="entry name" value="TRNA(ILE)-LYSIDINE SYNTHASE-RELATED"/>
    <property type="match status" value="1"/>
</dbReference>
<dbReference type="NCBIfam" id="TIGR02432">
    <property type="entry name" value="lysidine_TilS_N"/>
    <property type="match status" value="1"/>
</dbReference>
<dbReference type="InterPro" id="IPR012094">
    <property type="entry name" value="tRNA_Ile_lys_synt"/>
</dbReference>
<evidence type="ECO:0000313" key="10">
    <source>
        <dbReference type="EMBL" id="SDH47934.1"/>
    </source>
</evidence>
<evidence type="ECO:0000256" key="3">
    <source>
        <dbReference type="ARBA" id="ARBA00022598"/>
    </source>
</evidence>
<dbReference type="Pfam" id="PF11734">
    <property type="entry name" value="TilS_C"/>
    <property type="match status" value="1"/>
</dbReference>
<dbReference type="InterPro" id="IPR014729">
    <property type="entry name" value="Rossmann-like_a/b/a_fold"/>
</dbReference>
<dbReference type="SUPFAM" id="SSF52402">
    <property type="entry name" value="Adenine nucleotide alpha hydrolases-like"/>
    <property type="match status" value="1"/>
</dbReference>
<evidence type="ECO:0000256" key="7">
    <source>
        <dbReference type="ARBA" id="ARBA00048539"/>
    </source>
</evidence>
<dbReference type="SMART" id="SM00977">
    <property type="entry name" value="TilS_C"/>
    <property type="match status" value="1"/>
</dbReference>